<feature type="compositionally biased region" description="Basic residues" evidence="1">
    <location>
        <begin position="64"/>
        <end position="78"/>
    </location>
</feature>
<dbReference type="CDD" id="cd00371">
    <property type="entry name" value="HMA"/>
    <property type="match status" value="1"/>
</dbReference>
<evidence type="ECO:0000259" key="2">
    <source>
        <dbReference type="PROSITE" id="PS50846"/>
    </source>
</evidence>
<dbReference type="InterPro" id="IPR006121">
    <property type="entry name" value="HMA_dom"/>
</dbReference>
<dbReference type="Gene3D" id="3.30.70.100">
    <property type="match status" value="1"/>
</dbReference>
<dbReference type="InterPro" id="IPR036163">
    <property type="entry name" value="HMA_dom_sf"/>
</dbReference>
<dbReference type="AlphaFoldDB" id="A0AAQ3KIH0"/>
<feature type="domain" description="HMA" evidence="2">
    <location>
        <begin position="151"/>
        <end position="217"/>
    </location>
</feature>
<name>A0AAQ3KIH0_9LILI</name>
<dbReference type="InterPro" id="IPR044526">
    <property type="entry name" value="NAKR1-3"/>
</dbReference>
<dbReference type="SUPFAM" id="SSF55008">
    <property type="entry name" value="HMA, heavy metal-associated domain"/>
    <property type="match status" value="1"/>
</dbReference>
<dbReference type="PROSITE" id="PS50846">
    <property type="entry name" value="HMA_2"/>
    <property type="match status" value="1"/>
</dbReference>
<keyword evidence="4" id="KW-1185">Reference proteome</keyword>
<sequence>MKGVNFSCASPASAAIICTGTDGRSMVRPSTGGVTTHHRAPHVLRDHRRARAALINSATPHAPPRTRTRSHVLRKSRKSSSAADHHEPSDLIGGSSRYLLNDAAFFEALPGLEAPPPLISAERSKLELVVNDGEAAAVFKAAASATNKAREQVVHLRVSLHCKGCEGKVRKHISKMEGVTSFDIDFKTKKVTVVGEVTPLGVLNSISKVKNAQLWPSSL</sequence>
<dbReference type="Pfam" id="PF00403">
    <property type="entry name" value="HMA"/>
    <property type="match status" value="1"/>
</dbReference>
<evidence type="ECO:0000256" key="1">
    <source>
        <dbReference type="SAM" id="MobiDB-lite"/>
    </source>
</evidence>
<protein>
    <submittedName>
        <fullName evidence="3">Protein SODIUM POTASSIUM ROOT DEFECTIVE 2-like</fullName>
    </submittedName>
</protein>
<dbReference type="Proteomes" id="UP001327560">
    <property type="component" value="Chromosome 5"/>
</dbReference>
<gene>
    <name evidence="3" type="ORF">Cni_G18005</name>
</gene>
<dbReference type="PANTHER" id="PTHR46119:SF15">
    <property type="entry name" value="PROTEIN SODIUM POTASSIUM ROOT DEFECTIVE 2"/>
    <property type="match status" value="1"/>
</dbReference>
<evidence type="ECO:0000313" key="3">
    <source>
        <dbReference type="EMBL" id="WOL09252.1"/>
    </source>
</evidence>
<reference evidence="3 4" key="1">
    <citation type="submission" date="2023-10" db="EMBL/GenBank/DDBJ databases">
        <title>Chromosome-scale genome assembly provides insights into flower coloration mechanisms of Canna indica.</title>
        <authorList>
            <person name="Li C."/>
        </authorList>
    </citation>
    <scope>NUCLEOTIDE SEQUENCE [LARGE SCALE GENOMIC DNA]</scope>
    <source>
        <tissue evidence="3">Flower</tissue>
    </source>
</reference>
<proteinExistence type="predicted"/>
<organism evidence="3 4">
    <name type="scientific">Canna indica</name>
    <name type="common">Indian-shot</name>
    <dbReference type="NCBI Taxonomy" id="4628"/>
    <lineage>
        <taxon>Eukaryota</taxon>
        <taxon>Viridiplantae</taxon>
        <taxon>Streptophyta</taxon>
        <taxon>Embryophyta</taxon>
        <taxon>Tracheophyta</taxon>
        <taxon>Spermatophyta</taxon>
        <taxon>Magnoliopsida</taxon>
        <taxon>Liliopsida</taxon>
        <taxon>Zingiberales</taxon>
        <taxon>Cannaceae</taxon>
        <taxon>Canna</taxon>
    </lineage>
</organism>
<dbReference type="GO" id="GO:0046872">
    <property type="term" value="F:metal ion binding"/>
    <property type="evidence" value="ECO:0007669"/>
    <property type="project" value="InterPro"/>
</dbReference>
<feature type="region of interest" description="Disordered" evidence="1">
    <location>
        <begin position="56"/>
        <end position="89"/>
    </location>
</feature>
<dbReference type="EMBL" id="CP136894">
    <property type="protein sequence ID" value="WOL09252.1"/>
    <property type="molecule type" value="Genomic_DNA"/>
</dbReference>
<evidence type="ECO:0000313" key="4">
    <source>
        <dbReference type="Proteomes" id="UP001327560"/>
    </source>
</evidence>
<accession>A0AAQ3KIH0</accession>
<dbReference type="PANTHER" id="PTHR46119">
    <property type="entry name" value="OS08G0405700 PROTEIN"/>
    <property type="match status" value="1"/>
</dbReference>